<dbReference type="GO" id="GO:0005634">
    <property type="term" value="C:nucleus"/>
    <property type="evidence" value="ECO:0007669"/>
    <property type="project" value="UniProtKB-SubCell"/>
</dbReference>
<dbReference type="Pfam" id="PF05225">
    <property type="entry name" value="HTH_psq"/>
    <property type="match status" value="1"/>
</dbReference>
<comment type="subcellular location">
    <subcellularLocation>
        <location evidence="1">Nucleus</location>
    </subcellularLocation>
</comment>
<organism evidence="4 5">
    <name type="scientific">Acanthoscelides obtectus</name>
    <name type="common">Bean weevil</name>
    <name type="synonym">Bruchus obtectus</name>
    <dbReference type="NCBI Taxonomy" id="200917"/>
    <lineage>
        <taxon>Eukaryota</taxon>
        <taxon>Metazoa</taxon>
        <taxon>Ecdysozoa</taxon>
        <taxon>Arthropoda</taxon>
        <taxon>Hexapoda</taxon>
        <taxon>Insecta</taxon>
        <taxon>Pterygota</taxon>
        <taxon>Neoptera</taxon>
        <taxon>Endopterygota</taxon>
        <taxon>Coleoptera</taxon>
        <taxon>Polyphaga</taxon>
        <taxon>Cucujiformia</taxon>
        <taxon>Chrysomeloidea</taxon>
        <taxon>Chrysomelidae</taxon>
        <taxon>Bruchinae</taxon>
        <taxon>Bruchini</taxon>
        <taxon>Acanthoscelides</taxon>
    </lineage>
</organism>
<dbReference type="GO" id="GO:0003677">
    <property type="term" value="F:DNA binding"/>
    <property type="evidence" value="ECO:0007669"/>
    <property type="project" value="InterPro"/>
</dbReference>
<comment type="caution">
    <text evidence="4">The sequence shown here is derived from an EMBL/GenBank/DDBJ whole genome shotgun (WGS) entry which is preliminary data.</text>
</comment>
<dbReference type="AlphaFoldDB" id="A0A9P0PWC7"/>
<protein>
    <recommendedName>
        <fullName evidence="3">HTH psq-type domain-containing protein</fullName>
    </recommendedName>
</protein>
<feature type="region of interest" description="Disordered" evidence="2">
    <location>
        <begin position="232"/>
        <end position="272"/>
    </location>
</feature>
<gene>
    <name evidence="4" type="ORF">ACAOBT_LOCUS23181</name>
</gene>
<keyword evidence="5" id="KW-1185">Reference proteome</keyword>
<feature type="domain" description="HTH psq-type" evidence="3">
    <location>
        <begin position="11"/>
        <end position="48"/>
    </location>
</feature>
<sequence>MPPIKRKSWNHDAMIWAVDAVRSKEIGYLKESKHFGVPKGTLARYVKKDAKAEVLVKVRMGRAPVLPDYLEVELGKYCKESDQRFYGLRLKDMKYMEFQFTMMNNLKNTFNLTKQSAGEKWLRGFISRHPDLSVRTPEAVSVATVKEFNPVAVNKFFDLYEPEIDKMQSTSHGAYNVDETGITVVQHTRSKVISLKEKQKVAALTSLGRGKLINILTCMNTSDEFVIFNDEDQGQQSPDRRSQIHQPSPEHGVSNENLKETRRETTSAPPAPEIGVRSMGFRVFGNGAVEAVSEVEQGKFVAEEIEVVDAVVDTEEAKEVDIVEVEGKVEVGEVVDSVGVKEVDIDVVEEMVVGTAVVVVGIGAAAVMEGLVDT</sequence>
<reference evidence="4" key="1">
    <citation type="submission" date="2022-03" db="EMBL/GenBank/DDBJ databases">
        <authorList>
            <person name="Sayadi A."/>
        </authorList>
    </citation>
    <scope>NUCLEOTIDE SEQUENCE</scope>
</reference>
<evidence type="ECO:0000313" key="5">
    <source>
        <dbReference type="Proteomes" id="UP001152888"/>
    </source>
</evidence>
<dbReference type="EMBL" id="CAKOFQ010007258">
    <property type="protein sequence ID" value="CAH1996388.1"/>
    <property type="molecule type" value="Genomic_DNA"/>
</dbReference>
<evidence type="ECO:0000256" key="2">
    <source>
        <dbReference type="SAM" id="MobiDB-lite"/>
    </source>
</evidence>
<evidence type="ECO:0000313" key="4">
    <source>
        <dbReference type="EMBL" id="CAH1996388.1"/>
    </source>
</evidence>
<dbReference type="Gene3D" id="1.10.10.60">
    <property type="entry name" value="Homeodomain-like"/>
    <property type="match status" value="1"/>
</dbReference>
<dbReference type="Proteomes" id="UP001152888">
    <property type="component" value="Unassembled WGS sequence"/>
</dbReference>
<dbReference type="InterPro" id="IPR007889">
    <property type="entry name" value="HTH_Psq"/>
</dbReference>
<evidence type="ECO:0000259" key="3">
    <source>
        <dbReference type="Pfam" id="PF05225"/>
    </source>
</evidence>
<name>A0A9P0PWC7_ACAOB</name>
<accession>A0A9P0PWC7</accession>
<dbReference type="SUPFAM" id="SSF46689">
    <property type="entry name" value="Homeodomain-like"/>
    <property type="match status" value="1"/>
</dbReference>
<evidence type="ECO:0000256" key="1">
    <source>
        <dbReference type="ARBA" id="ARBA00004123"/>
    </source>
</evidence>
<dbReference type="OrthoDB" id="6766699at2759"/>
<proteinExistence type="predicted"/>
<dbReference type="InterPro" id="IPR009057">
    <property type="entry name" value="Homeodomain-like_sf"/>
</dbReference>